<dbReference type="PANTHER" id="PTHR28629:SF4">
    <property type="entry name" value="TRIOKINASE_FMN CYCLASE"/>
    <property type="match status" value="1"/>
</dbReference>
<evidence type="ECO:0000256" key="5">
    <source>
        <dbReference type="ARBA" id="ARBA00022777"/>
    </source>
</evidence>
<dbReference type="GO" id="GO:0019563">
    <property type="term" value="P:glycerol catabolic process"/>
    <property type="evidence" value="ECO:0007669"/>
    <property type="project" value="TreeGrafter"/>
</dbReference>
<dbReference type="AlphaFoldDB" id="A0AA45WVZ5"/>
<comment type="function">
    <text evidence="8">ADP-binding subunit of the dihydroxyacetone kinase, which is responsible for the phosphoenolpyruvate (PEP)-dependent phosphorylation of dihydroxyacetone. DhaL-ADP is converted to DhaL-ATP via a phosphoryl group transfer from DhaM and transmits it to dihydroxyacetone binds to DhaK.</text>
</comment>
<dbReference type="EC" id="2.7.1.121" evidence="3"/>
<keyword evidence="11" id="KW-1185">Reference proteome</keyword>
<keyword evidence="5 10" id="KW-0418">Kinase</keyword>
<dbReference type="Pfam" id="PF02734">
    <property type="entry name" value="Dak2"/>
    <property type="match status" value="1"/>
</dbReference>
<comment type="subunit">
    <text evidence="7">Homodimer. The dihydroxyacetone kinase complex is composed of a homodimer of DhaM, a homodimer of DhaK and the subunit DhaL.</text>
</comment>
<dbReference type="SMART" id="SM01120">
    <property type="entry name" value="Dak2"/>
    <property type="match status" value="1"/>
</dbReference>
<dbReference type="GO" id="GO:0047324">
    <property type="term" value="F:phosphoenolpyruvate-glycerone phosphotransferase activity"/>
    <property type="evidence" value="ECO:0007669"/>
    <property type="project" value="UniProtKB-EC"/>
</dbReference>
<comment type="caution">
    <text evidence="10">The sequence shown here is derived from an EMBL/GenBank/DDBJ whole genome shotgun (WGS) entry which is preliminary data.</text>
</comment>
<dbReference type="InterPro" id="IPR036117">
    <property type="entry name" value="DhaL_dom_sf"/>
</dbReference>
<evidence type="ECO:0000313" key="10">
    <source>
        <dbReference type="EMBL" id="SMP56228.1"/>
    </source>
</evidence>
<organism evidence="10 11">
    <name type="scientific">Anoxynatronum buryatiense</name>
    <dbReference type="NCBI Taxonomy" id="489973"/>
    <lineage>
        <taxon>Bacteria</taxon>
        <taxon>Bacillati</taxon>
        <taxon>Bacillota</taxon>
        <taxon>Clostridia</taxon>
        <taxon>Eubacteriales</taxon>
        <taxon>Clostridiaceae</taxon>
        <taxon>Anoxynatronum</taxon>
    </lineage>
</organism>
<sequence>MMSFQLKLTNEQYLLYLEAFMKKLEKEKDYITQLDSVTGDGDHWVNMDMGFRKLIDQKSDLEAVTFGEMFKKIGMTIMSTVGGSSGVLYGSGYIRAAQTVGDLQELDAAKLADMLQAFLNAIMERGKAKPGDKTMIDTLHGGVESMRQKLAENAGDAEVLRALKSGALAGMESTKEMEAAKGRAYYQTNKGVGNLDPGAVTMYYQIEALVDVLMSDQR</sequence>
<dbReference type="GO" id="GO:0005829">
    <property type="term" value="C:cytosol"/>
    <property type="evidence" value="ECO:0007669"/>
    <property type="project" value="TreeGrafter"/>
</dbReference>
<name>A0AA45WVZ5_9CLOT</name>
<dbReference type="FunFam" id="1.25.40.340:FF:000002">
    <property type="entry name" value="Dihydroxyacetone kinase, L subunit"/>
    <property type="match status" value="1"/>
</dbReference>
<dbReference type="PROSITE" id="PS51480">
    <property type="entry name" value="DHAL"/>
    <property type="match status" value="1"/>
</dbReference>
<evidence type="ECO:0000256" key="1">
    <source>
        <dbReference type="ARBA" id="ARBA00001113"/>
    </source>
</evidence>
<dbReference type="InterPro" id="IPR050861">
    <property type="entry name" value="Dihydroxyacetone_Kinase"/>
</dbReference>
<dbReference type="NCBIfam" id="TIGR02365">
    <property type="entry name" value="dha_L_ycgS"/>
    <property type="match status" value="1"/>
</dbReference>
<comment type="catalytic activity">
    <reaction evidence="1">
        <text>dihydroxyacetone + phosphoenolpyruvate = dihydroxyacetone phosphate + pyruvate</text>
        <dbReference type="Rhea" id="RHEA:18381"/>
        <dbReference type="ChEBI" id="CHEBI:15361"/>
        <dbReference type="ChEBI" id="CHEBI:16016"/>
        <dbReference type="ChEBI" id="CHEBI:57642"/>
        <dbReference type="ChEBI" id="CHEBI:58702"/>
        <dbReference type="EC" id="2.7.1.121"/>
    </reaction>
</comment>
<dbReference type="PANTHER" id="PTHR28629">
    <property type="entry name" value="TRIOKINASE/FMN CYCLASE"/>
    <property type="match status" value="1"/>
</dbReference>
<keyword evidence="4" id="KW-0808">Transferase</keyword>
<evidence type="ECO:0000313" key="11">
    <source>
        <dbReference type="Proteomes" id="UP001158066"/>
    </source>
</evidence>
<dbReference type="GO" id="GO:0004371">
    <property type="term" value="F:glycerone kinase activity"/>
    <property type="evidence" value="ECO:0007669"/>
    <property type="project" value="InterPro"/>
</dbReference>
<dbReference type="Gene3D" id="1.25.40.340">
    <property type="match status" value="1"/>
</dbReference>
<evidence type="ECO:0000256" key="7">
    <source>
        <dbReference type="ARBA" id="ARBA00046577"/>
    </source>
</evidence>
<dbReference type="EMBL" id="FXUF01000006">
    <property type="protein sequence ID" value="SMP56228.1"/>
    <property type="molecule type" value="Genomic_DNA"/>
</dbReference>
<evidence type="ECO:0000256" key="6">
    <source>
        <dbReference type="ARBA" id="ARBA00022798"/>
    </source>
</evidence>
<dbReference type="SUPFAM" id="SSF101473">
    <property type="entry name" value="DhaL-like"/>
    <property type="match status" value="1"/>
</dbReference>
<keyword evidence="6" id="KW-0319">Glycerol metabolism</keyword>
<dbReference type="InterPro" id="IPR012737">
    <property type="entry name" value="DhaK_L_YcgS"/>
</dbReference>
<accession>A0AA45WVZ5</accession>
<dbReference type="RefSeq" id="WP_283409223.1">
    <property type="nucleotide sequence ID" value="NZ_FXUF01000006.1"/>
</dbReference>
<evidence type="ECO:0000259" key="9">
    <source>
        <dbReference type="PROSITE" id="PS51480"/>
    </source>
</evidence>
<protein>
    <recommendedName>
        <fullName evidence="3">phosphoenolpyruvate--glycerone phosphotransferase</fullName>
        <ecNumber evidence="3">2.7.1.121</ecNumber>
    </recommendedName>
</protein>
<evidence type="ECO:0000256" key="8">
    <source>
        <dbReference type="ARBA" id="ARBA00055771"/>
    </source>
</evidence>
<dbReference type="Proteomes" id="UP001158066">
    <property type="component" value="Unassembled WGS sequence"/>
</dbReference>
<comment type="pathway">
    <text evidence="2">Polyol metabolism; glycerol degradation.</text>
</comment>
<evidence type="ECO:0000256" key="4">
    <source>
        <dbReference type="ARBA" id="ARBA00022679"/>
    </source>
</evidence>
<evidence type="ECO:0000256" key="2">
    <source>
        <dbReference type="ARBA" id="ARBA00004745"/>
    </source>
</evidence>
<reference evidence="10" key="1">
    <citation type="submission" date="2017-05" db="EMBL/GenBank/DDBJ databases">
        <authorList>
            <person name="Varghese N."/>
            <person name="Submissions S."/>
        </authorList>
    </citation>
    <scope>NUCLEOTIDE SEQUENCE</scope>
    <source>
        <strain evidence="10">Su22</strain>
    </source>
</reference>
<feature type="domain" description="DhaL" evidence="9">
    <location>
        <begin position="11"/>
        <end position="211"/>
    </location>
</feature>
<gene>
    <name evidence="10" type="ORF">SAMN06296020_10652</name>
</gene>
<evidence type="ECO:0000256" key="3">
    <source>
        <dbReference type="ARBA" id="ARBA00012095"/>
    </source>
</evidence>
<dbReference type="InterPro" id="IPR004007">
    <property type="entry name" value="DhaL_dom"/>
</dbReference>
<proteinExistence type="predicted"/>